<evidence type="ECO:0000313" key="3">
    <source>
        <dbReference type="Proteomes" id="UP000614216"/>
    </source>
</evidence>
<dbReference type="PANTHER" id="PTHR43883">
    <property type="entry name" value="SLR0207 PROTEIN"/>
    <property type="match status" value="1"/>
</dbReference>
<feature type="domain" description="Aminoglycoside phosphotransferase" evidence="1">
    <location>
        <begin position="194"/>
        <end position="274"/>
    </location>
</feature>
<dbReference type="SUPFAM" id="SSF56112">
    <property type="entry name" value="Protein kinase-like (PK-like)"/>
    <property type="match status" value="1"/>
</dbReference>
<dbReference type="EMBL" id="JAEUGD010000065">
    <property type="protein sequence ID" value="MBL6448762.1"/>
    <property type="molecule type" value="Genomic_DNA"/>
</dbReference>
<dbReference type="RefSeq" id="WP_202858302.1">
    <property type="nucleotide sequence ID" value="NZ_JAEUGD010000065.1"/>
</dbReference>
<dbReference type="InterPro" id="IPR011009">
    <property type="entry name" value="Kinase-like_dom_sf"/>
</dbReference>
<dbReference type="AlphaFoldDB" id="A0A937G167"/>
<evidence type="ECO:0000313" key="2">
    <source>
        <dbReference type="EMBL" id="MBL6448762.1"/>
    </source>
</evidence>
<evidence type="ECO:0000259" key="1">
    <source>
        <dbReference type="Pfam" id="PF01636"/>
    </source>
</evidence>
<sequence length="334" mass="39112">MNEKEVRSLADNGSYNGEPLYGEIEETHISWVILTKKYAFKLKKPVKLSFLDFSTLKFRKIFCEKEVILNSRYTDIYESVVPVRHMADSWLLGDGEGLVVDYAVMMRRLPTNMRMDNMLRQNKVNAEDIQLLALQVAAFHQKADKVYAPFMLATAIALFNDIDTCKRIVQKQVGLHYAKKIEEVITWSDGFLRKHANRFQERIERGFVRDVHGDLHSGNVFLDDKPVIFDCIEFNDQYRQIDVLYEVAFMCMDMEAFYQPQLAEIFLNTYSDNFPCFEVEEDYSLLNYFKSLRANVRAKVHTLSIDQSNDVQEVQKHVREVEKYIDLMYSYMGG</sequence>
<dbReference type="Proteomes" id="UP000614216">
    <property type="component" value="Unassembled WGS sequence"/>
</dbReference>
<dbReference type="InterPro" id="IPR002575">
    <property type="entry name" value="Aminoglycoside_PTrfase"/>
</dbReference>
<dbReference type="PANTHER" id="PTHR43883:SF1">
    <property type="entry name" value="GLUCONOKINASE"/>
    <property type="match status" value="1"/>
</dbReference>
<organism evidence="2 3">
    <name type="scientific">Fulvivirga marina</name>
    <dbReference type="NCBI Taxonomy" id="2494733"/>
    <lineage>
        <taxon>Bacteria</taxon>
        <taxon>Pseudomonadati</taxon>
        <taxon>Bacteroidota</taxon>
        <taxon>Cytophagia</taxon>
        <taxon>Cytophagales</taxon>
        <taxon>Fulvivirgaceae</taxon>
        <taxon>Fulvivirga</taxon>
    </lineage>
</organism>
<protein>
    <submittedName>
        <fullName evidence="2">Phosphotransferase</fullName>
    </submittedName>
</protein>
<gene>
    <name evidence="2" type="ORF">JMN32_20790</name>
</gene>
<name>A0A937G167_9BACT</name>
<keyword evidence="3" id="KW-1185">Reference proteome</keyword>
<accession>A0A937G167</accession>
<proteinExistence type="predicted"/>
<dbReference type="Pfam" id="PF01636">
    <property type="entry name" value="APH"/>
    <property type="match status" value="1"/>
</dbReference>
<reference evidence="2" key="1">
    <citation type="submission" date="2021-01" db="EMBL/GenBank/DDBJ databases">
        <title>Fulvivirga kasyanovii gen. nov., sp nov., a novel member of the phylum Bacteroidetes isolated from seawater in a mussel farm.</title>
        <authorList>
            <person name="Zhao L.-H."/>
            <person name="Wang Z.-J."/>
        </authorList>
    </citation>
    <scope>NUCLEOTIDE SEQUENCE</scope>
    <source>
        <strain evidence="2">29W222</strain>
    </source>
</reference>
<dbReference type="InterPro" id="IPR052732">
    <property type="entry name" value="Cell-binding_unc_protein"/>
</dbReference>
<comment type="caution">
    <text evidence="2">The sequence shown here is derived from an EMBL/GenBank/DDBJ whole genome shotgun (WGS) entry which is preliminary data.</text>
</comment>